<dbReference type="InterPro" id="IPR028992">
    <property type="entry name" value="Hedgehog/Intein_dom"/>
</dbReference>
<evidence type="ECO:0000313" key="3">
    <source>
        <dbReference type="EMBL" id="SMX39156.1"/>
    </source>
</evidence>
<gene>
    <name evidence="3" type="ORF">MAA8898_01908</name>
</gene>
<dbReference type="InterPro" id="IPR036844">
    <property type="entry name" value="Hint_dom_sf"/>
</dbReference>
<evidence type="ECO:0000256" key="1">
    <source>
        <dbReference type="SAM" id="MobiDB-lite"/>
    </source>
</evidence>
<reference evidence="3 4" key="1">
    <citation type="submission" date="2017-05" db="EMBL/GenBank/DDBJ databases">
        <authorList>
            <person name="Song R."/>
            <person name="Chenine A.L."/>
            <person name="Ruprecht R.M."/>
        </authorList>
    </citation>
    <scope>NUCLEOTIDE SEQUENCE [LARGE SCALE GENOMIC DNA]</scope>
    <source>
        <strain evidence="3 4">CECT 8898</strain>
    </source>
</reference>
<dbReference type="Pfam" id="PF13403">
    <property type="entry name" value="Hint_2"/>
    <property type="match status" value="1"/>
</dbReference>
<feature type="region of interest" description="Disordered" evidence="1">
    <location>
        <begin position="1"/>
        <end position="38"/>
    </location>
</feature>
<protein>
    <recommendedName>
        <fullName evidence="2">Hedgehog/Intein (Hint) domain-containing protein</fullName>
    </recommendedName>
</protein>
<keyword evidence="4" id="KW-1185">Reference proteome</keyword>
<feature type="compositionally biased region" description="Basic and acidic residues" evidence="1">
    <location>
        <begin position="25"/>
        <end position="35"/>
    </location>
</feature>
<accession>A0A238KB29</accession>
<evidence type="ECO:0000259" key="2">
    <source>
        <dbReference type="Pfam" id="PF13403"/>
    </source>
</evidence>
<dbReference type="SUPFAM" id="SSF51294">
    <property type="entry name" value="Hedgehog/intein (Hint) domain"/>
    <property type="match status" value="1"/>
</dbReference>
<evidence type="ECO:0000313" key="4">
    <source>
        <dbReference type="Proteomes" id="UP000207598"/>
    </source>
</evidence>
<proteinExistence type="predicted"/>
<feature type="domain" description="Hedgehog/Intein (Hint)" evidence="2">
    <location>
        <begin position="75"/>
        <end position="221"/>
    </location>
</feature>
<dbReference type="OrthoDB" id="6305173at2"/>
<sequence length="267" mass="29146">MTRLHRGLSGMPPAASSALTLPVPPDREDAPDGRPRRANSLMRRYEVAALLPDLTVSFTQHVAPASPFFEECATAFARGTLIETVRGPMAIEDLVPGDYIETGNGAEPVTWIGSTTYVPGHDDEATTLTHMTRITTDAFGMGQPPMDVLLGPAARMVVRHPRLEALLGKDGVLSRVCDYADGDRFLEVSPMGTVQLFHLMVRRHTTLRIGGIELESYHPGNTAGQALGNNMRALFLSMFPNLTDLDDFGQVSMTRTTREVIDNLVDM</sequence>
<dbReference type="EMBL" id="FXYF01000004">
    <property type="protein sequence ID" value="SMX39156.1"/>
    <property type="molecule type" value="Genomic_DNA"/>
</dbReference>
<dbReference type="AlphaFoldDB" id="A0A238KB29"/>
<organism evidence="3 4">
    <name type="scientific">Maliponia aquimaris</name>
    <dbReference type="NCBI Taxonomy" id="1673631"/>
    <lineage>
        <taxon>Bacteria</taxon>
        <taxon>Pseudomonadati</taxon>
        <taxon>Pseudomonadota</taxon>
        <taxon>Alphaproteobacteria</taxon>
        <taxon>Rhodobacterales</taxon>
        <taxon>Paracoccaceae</taxon>
        <taxon>Maliponia</taxon>
    </lineage>
</organism>
<name>A0A238KB29_9RHOB</name>
<dbReference type="Proteomes" id="UP000207598">
    <property type="component" value="Unassembled WGS sequence"/>
</dbReference>